<feature type="region of interest" description="Disordered" evidence="23">
    <location>
        <begin position="477"/>
        <end position="514"/>
    </location>
</feature>
<evidence type="ECO:0000256" key="22">
    <source>
        <dbReference type="SAM" id="Coils"/>
    </source>
</evidence>
<evidence type="ECO:0000256" key="4">
    <source>
        <dbReference type="ARBA" id="ARBA00022553"/>
    </source>
</evidence>
<feature type="region of interest" description="Disordered" evidence="23">
    <location>
        <begin position="789"/>
        <end position="815"/>
    </location>
</feature>
<feature type="region of interest" description="Disordered" evidence="23">
    <location>
        <begin position="842"/>
        <end position="865"/>
    </location>
</feature>
<feature type="transmembrane region" description="Helical" evidence="24">
    <location>
        <begin position="277"/>
        <end position="298"/>
    </location>
</feature>
<dbReference type="InterPro" id="IPR036028">
    <property type="entry name" value="SH3-like_dom_sf"/>
</dbReference>
<evidence type="ECO:0000256" key="2">
    <source>
        <dbReference type="ARBA" id="ARBA00022443"/>
    </source>
</evidence>
<dbReference type="Gene3D" id="3.30.200.20">
    <property type="entry name" value="Phosphorylase Kinase, domain 1"/>
    <property type="match status" value="1"/>
</dbReference>
<dbReference type="EC" id="2.7.11.1" evidence="1"/>
<evidence type="ECO:0000256" key="5">
    <source>
        <dbReference type="ARBA" id="ARBA00022679"/>
    </source>
</evidence>
<dbReference type="SMART" id="SM00326">
    <property type="entry name" value="SH3"/>
    <property type="match status" value="1"/>
</dbReference>
<evidence type="ECO:0000256" key="1">
    <source>
        <dbReference type="ARBA" id="ARBA00012513"/>
    </source>
</evidence>
<keyword evidence="4" id="KW-0597">Phosphoprotein</keyword>
<dbReference type="PANTHER" id="PTHR11042:SF160">
    <property type="entry name" value="EUKARYOTIC TRANSLATION INITIATION FACTOR 2-ALPHA KINASE 1"/>
    <property type="match status" value="1"/>
</dbReference>
<evidence type="ECO:0000256" key="8">
    <source>
        <dbReference type="ARBA" id="ARBA00022777"/>
    </source>
</evidence>
<feature type="domain" description="BZIP" evidence="27">
    <location>
        <begin position="19"/>
        <end position="82"/>
    </location>
</feature>
<keyword evidence="9 21" id="KW-0067">ATP-binding</keyword>
<dbReference type="Gene3D" id="1.10.510.10">
    <property type="entry name" value="Transferase(Phosphotransferase) domain 1"/>
    <property type="match status" value="1"/>
</dbReference>
<keyword evidence="5" id="KW-0808">Transferase</keyword>
<dbReference type="SUPFAM" id="SSF57959">
    <property type="entry name" value="Leucine zipper domain"/>
    <property type="match status" value="1"/>
</dbReference>
<dbReference type="PROSITE" id="PS50217">
    <property type="entry name" value="BZIP"/>
    <property type="match status" value="1"/>
</dbReference>
<evidence type="ECO:0000256" key="3">
    <source>
        <dbReference type="ARBA" id="ARBA00022527"/>
    </source>
</evidence>
<keyword evidence="10" id="KW-0832">Ubl conjugation</keyword>
<evidence type="ECO:0000256" key="6">
    <source>
        <dbReference type="ARBA" id="ARBA00022737"/>
    </source>
</evidence>
<comment type="catalytic activity">
    <reaction evidence="18">
        <text>L-threonyl-[protein] + ATP = O-phospho-L-threonyl-[protein] + ADP + H(+)</text>
        <dbReference type="Rhea" id="RHEA:46608"/>
        <dbReference type="Rhea" id="RHEA-COMP:11060"/>
        <dbReference type="Rhea" id="RHEA-COMP:11605"/>
        <dbReference type="ChEBI" id="CHEBI:15378"/>
        <dbReference type="ChEBI" id="CHEBI:30013"/>
        <dbReference type="ChEBI" id="CHEBI:30616"/>
        <dbReference type="ChEBI" id="CHEBI:61977"/>
        <dbReference type="ChEBI" id="CHEBI:456216"/>
        <dbReference type="EC" id="2.7.11.1"/>
    </reaction>
    <physiologicalReaction direction="left-to-right" evidence="18">
        <dbReference type="Rhea" id="RHEA:46609"/>
    </physiologicalReaction>
</comment>
<evidence type="ECO:0000256" key="20">
    <source>
        <dbReference type="PROSITE-ProRule" id="PRU00192"/>
    </source>
</evidence>
<evidence type="ECO:0000313" key="29">
    <source>
        <dbReference type="Proteomes" id="UP001473302"/>
    </source>
</evidence>
<dbReference type="InterPro" id="IPR000719">
    <property type="entry name" value="Prot_kinase_dom"/>
</dbReference>
<keyword evidence="24" id="KW-1133">Transmembrane helix</keyword>
<dbReference type="CDD" id="cd14687">
    <property type="entry name" value="bZIP_ATF2"/>
    <property type="match status" value="1"/>
</dbReference>
<keyword evidence="6" id="KW-0677">Repeat</keyword>
<keyword evidence="24" id="KW-0472">Membrane</keyword>
<keyword evidence="11" id="KW-1015">Disulfide bond</keyword>
<dbReference type="EMBL" id="BAABUK010000012">
    <property type="protein sequence ID" value="GAA5812112.1"/>
    <property type="molecule type" value="Genomic_DNA"/>
</dbReference>
<dbReference type="PROSITE" id="PS00107">
    <property type="entry name" value="PROTEIN_KINASE_ATP"/>
    <property type="match status" value="1"/>
</dbReference>
<feature type="coiled-coil region" evidence="22">
    <location>
        <begin position="1143"/>
        <end position="1195"/>
    </location>
</feature>
<dbReference type="Gene3D" id="2.30.30.40">
    <property type="entry name" value="SH3 Domains"/>
    <property type="match status" value="1"/>
</dbReference>
<dbReference type="Proteomes" id="UP001473302">
    <property type="component" value="Unassembled WGS sequence"/>
</dbReference>
<comment type="caution">
    <text evidence="28">The sequence shown here is derived from an EMBL/GenBank/DDBJ whole genome shotgun (WGS) entry which is preliminary data.</text>
</comment>
<keyword evidence="2 20" id="KW-0728">SH3 domain</keyword>
<gene>
    <name evidence="28" type="ORF">MFLAVUS_005562</name>
</gene>
<dbReference type="Pfam" id="PF00170">
    <property type="entry name" value="bZIP_1"/>
    <property type="match status" value="1"/>
</dbReference>
<feature type="region of interest" description="Disordered" evidence="23">
    <location>
        <begin position="1003"/>
        <end position="1038"/>
    </location>
</feature>
<evidence type="ECO:0000256" key="16">
    <source>
        <dbReference type="ARBA" id="ARBA00042914"/>
    </source>
</evidence>
<dbReference type="InterPro" id="IPR001452">
    <property type="entry name" value="SH3_domain"/>
</dbReference>
<dbReference type="SMART" id="SM00220">
    <property type="entry name" value="S_TKc"/>
    <property type="match status" value="1"/>
</dbReference>
<evidence type="ECO:0000256" key="19">
    <source>
        <dbReference type="ARBA" id="ARBA00048977"/>
    </source>
</evidence>
<evidence type="ECO:0000259" key="25">
    <source>
        <dbReference type="PROSITE" id="PS50002"/>
    </source>
</evidence>
<evidence type="ECO:0000259" key="27">
    <source>
        <dbReference type="PROSITE" id="PS50217"/>
    </source>
</evidence>
<evidence type="ECO:0000256" key="23">
    <source>
        <dbReference type="SAM" id="MobiDB-lite"/>
    </source>
</evidence>
<evidence type="ECO:0000256" key="14">
    <source>
        <dbReference type="ARBA" id="ARBA00040433"/>
    </source>
</evidence>
<keyword evidence="3" id="KW-0723">Serine/threonine-protein kinase</keyword>
<name>A0ABP9YZ18_9FUNG</name>
<dbReference type="Pfam" id="PF00018">
    <property type="entry name" value="SH3_1"/>
    <property type="match status" value="1"/>
</dbReference>
<dbReference type="Pfam" id="PF22949">
    <property type="entry name" value="HRI2_3H"/>
    <property type="match status" value="1"/>
</dbReference>
<feature type="binding site" evidence="21">
    <location>
        <position position="741"/>
    </location>
    <ligand>
        <name>ATP</name>
        <dbReference type="ChEBI" id="CHEBI:30616"/>
    </ligand>
</feature>
<keyword evidence="24" id="KW-0812">Transmembrane</keyword>
<feature type="domain" description="Protein kinase" evidence="26">
    <location>
        <begin position="711"/>
        <end position="1134"/>
    </location>
</feature>
<dbReference type="InterPro" id="IPR008271">
    <property type="entry name" value="Ser/Thr_kinase_AS"/>
</dbReference>
<dbReference type="Gene3D" id="1.20.5.170">
    <property type="match status" value="1"/>
</dbReference>
<proteinExistence type="inferred from homology"/>
<sequence length="1209" mass="136482">MYRPYQQDQVPPNICFDETQKRKQSLEKNRLAAYRCRERKKQEQQHMVDQADILALQNESLQHVVHNLRNEVISLRELLLAHNTCHCERVQSLPGLATDYPFLINTTTIEEFDTKLLNHVNSTSAYLFPLGCLSSNFNPTIPYARYSITRLCAAMIQNTDYSLPCNFQNELIPPPLCQNTCFEWLQSVAQITNNPRVCSDSIQRNNTLQSFQDQCYTWEGFNGTVTENCISGIANEPYTCGFGANNFRVACHYCKKNPQDGCCQNVEKCHYPLSQGAIAGIVLGSVSFVAMILLIIYWTCHKRKNPIVNPFQFMSASAAASSATQPELKPQVPLELQPTISTPTIITSPSPSPSLLSSVVVNHEFYVVIHPYTSQIPDELQLSPGDIICLALHFDDGWALGFNVTTGLKGAFPLVCISLAPTDSLDQLLNMQSDPIQSTLSVQQQLQQQQQNNKPTINTNLRHSIPKRSVSCKSKYDYIEPESPSSPTLHTPSSSSSSSSSTSSSSSSNNNRENCLEYNKTWPEKDDNLTNYDNTGFTTVASSYEYTIPEATDLAILNTPATDATKRYQTKMLLASLIEHFCRAYGDTPDANRKVFFLICQTLRSLGIIDSEFVDEMTSVRSSFQQAFHKLFYTAVRTVQNQDLVPFDDGRSPKLIKNEQTDYFGLSPEPTSPSCFSNSPTRLSSSTTNSTLHSFVLGNLSVQNSRYNHDFVEINLLGKGGFASAFRARNKLDGIDYAVKKIRLGNNIEDEAGDNPYERIFREIKHLARLEHNNVIRYYSSWLEFDESHSDETDTSDEESDITRPTSVSSVFGGQDPTFDMSESGMSQIMFAESSTTCEPTCTSEPLSSFPKPLGHNGETEEEESLNASQSGWTLFIQMQLCPTTLHDYIKFRNRQFAEKDPSNFTMDRTNKNRNIEIFSQILQGTAYIHDQGLIHRDLKPSNIFLSIPNVPHDSSKKRRSSNAFLDTVTEKNWQEAWVPKIGDFGLAAEVMDESDLLLTTPLSSHPPSPTQRHQQVRRASVYEGRPTRPRPKRTRTVGVGTRTYASPEQLAVPVQPYDEKVDIYSLGIILFELFQPFATGMERAESIENLKQGVFPSGFLEMYPKVSALILWMMDKDPKRRPSAHQLLEFELFSQPEDLDIYLNLQTQLENKSHIIDELKKTVARVQQEKQDALSEMQKKLDAMQLQLDSLQLVKPTTSSKKKEVRWS</sequence>
<keyword evidence="7 21" id="KW-0547">Nucleotide-binding</keyword>
<feature type="compositionally biased region" description="Polar residues" evidence="23">
    <location>
        <begin position="803"/>
        <end position="812"/>
    </location>
</feature>
<protein>
    <recommendedName>
        <fullName evidence="14">Eukaryotic translation initiation factor 2-alpha kinase 1</fullName>
        <ecNumber evidence="1">2.7.11.1</ecNumber>
    </recommendedName>
    <alternativeName>
        <fullName evidence="16">Heme-regulated eukaryotic initiation factor eIF-2-alpha kinase</fullName>
    </alternativeName>
    <alternativeName>
        <fullName evidence="15">Hemin-sensitive initiation factor 2-alpha kinase</fullName>
    </alternativeName>
</protein>
<evidence type="ECO:0000256" key="17">
    <source>
        <dbReference type="ARBA" id="ARBA00046654"/>
    </source>
</evidence>
<reference evidence="28 29" key="1">
    <citation type="submission" date="2024-04" db="EMBL/GenBank/DDBJ databases">
        <title>genome sequences of Mucor flavus KT1a and Helicostylum pulchrum KT1b strains isolated from the surface of a dry-aged beef.</title>
        <authorList>
            <person name="Toyotome T."/>
            <person name="Hosono M."/>
            <person name="Torimaru M."/>
            <person name="Fukuda K."/>
            <person name="Mikami N."/>
        </authorList>
    </citation>
    <scope>NUCLEOTIDE SEQUENCE [LARGE SCALE GENOMIC DNA]</scope>
    <source>
        <strain evidence="28 29">KT1a</strain>
    </source>
</reference>
<comment type="similarity">
    <text evidence="13">Belongs to the protein kinase superfamily. Ser/Thr protein kinase family. GCN2 subfamily.</text>
</comment>
<dbReference type="InterPro" id="IPR050339">
    <property type="entry name" value="CC_SR_Kinase"/>
</dbReference>
<dbReference type="SUPFAM" id="SSF50044">
    <property type="entry name" value="SH3-domain"/>
    <property type="match status" value="1"/>
</dbReference>
<evidence type="ECO:0000313" key="28">
    <source>
        <dbReference type="EMBL" id="GAA5812112.1"/>
    </source>
</evidence>
<keyword evidence="29" id="KW-1185">Reference proteome</keyword>
<dbReference type="PANTHER" id="PTHR11042">
    <property type="entry name" value="EUKARYOTIC TRANSLATION INITIATION FACTOR 2-ALPHA KINASE EIF2-ALPHA KINASE -RELATED"/>
    <property type="match status" value="1"/>
</dbReference>
<dbReference type="InterPro" id="IPR017441">
    <property type="entry name" value="Protein_kinase_ATP_BS"/>
</dbReference>
<dbReference type="InterPro" id="IPR046347">
    <property type="entry name" value="bZIP_sf"/>
</dbReference>
<evidence type="ECO:0000256" key="15">
    <source>
        <dbReference type="ARBA" id="ARBA00042456"/>
    </source>
</evidence>
<evidence type="ECO:0000256" key="7">
    <source>
        <dbReference type="ARBA" id="ARBA00022741"/>
    </source>
</evidence>
<dbReference type="PROSITE" id="PS00108">
    <property type="entry name" value="PROTEIN_KINASE_ST"/>
    <property type="match status" value="1"/>
</dbReference>
<evidence type="ECO:0000256" key="12">
    <source>
        <dbReference type="ARBA" id="ARBA00023193"/>
    </source>
</evidence>
<dbReference type="InterPro" id="IPR054521">
    <property type="entry name" value="HRI2_3H"/>
</dbReference>
<feature type="domain" description="SH3" evidence="25">
    <location>
        <begin position="361"/>
        <end position="422"/>
    </location>
</feature>
<dbReference type="InterPro" id="IPR004827">
    <property type="entry name" value="bZIP"/>
</dbReference>
<dbReference type="InterPro" id="IPR011009">
    <property type="entry name" value="Kinase-like_dom_sf"/>
</dbReference>
<dbReference type="SUPFAM" id="SSF56112">
    <property type="entry name" value="Protein kinase-like (PK-like)"/>
    <property type="match status" value="1"/>
</dbReference>
<organism evidence="28 29">
    <name type="scientific">Mucor flavus</name>
    <dbReference type="NCBI Taxonomy" id="439312"/>
    <lineage>
        <taxon>Eukaryota</taxon>
        <taxon>Fungi</taxon>
        <taxon>Fungi incertae sedis</taxon>
        <taxon>Mucoromycota</taxon>
        <taxon>Mucoromycotina</taxon>
        <taxon>Mucoromycetes</taxon>
        <taxon>Mucorales</taxon>
        <taxon>Mucorineae</taxon>
        <taxon>Mucoraceae</taxon>
        <taxon>Mucor</taxon>
    </lineage>
</organism>
<feature type="compositionally biased region" description="Low complexity" evidence="23">
    <location>
        <begin position="483"/>
        <end position="508"/>
    </location>
</feature>
<evidence type="ECO:0000256" key="10">
    <source>
        <dbReference type="ARBA" id="ARBA00022843"/>
    </source>
</evidence>
<accession>A0ABP9YZ18</accession>
<evidence type="ECO:0000256" key="18">
    <source>
        <dbReference type="ARBA" id="ARBA00048659"/>
    </source>
</evidence>
<keyword evidence="8" id="KW-0418">Kinase</keyword>
<comment type="catalytic activity">
    <reaction evidence="19">
        <text>L-seryl-[protein] + ATP = O-phospho-L-seryl-[protein] + ADP + H(+)</text>
        <dbReference type="Rhea" id="RHEA:17989"/>
        <dbReference type="Rhea" id="RHEA-COMP:9863"/>
        <dbReference type="Rhea" id="RHEA-COMP:11604"/>
        <dbReference type="ChEBI" id="CHEBI:15378"/>
        <dbReference type="ChEBI" id="CHEBI:29999"/>
        <dbReference type="ChEBI" id="CHEBI:30616"/>
        <dbReference type="ChEBI" id="CHEBI:83421"/>
        <dbReference type="ChEBI" id="CHEBI:456216"/>
        <dbReference type="EC" id="2.7.11.1"/>
    </reaction>
    <physiologicalReaction direction="left-to-right" evidence="19">
        <dbReference type="Rhea" id="RHEA:17990"/>
    </physiologicalReaction>
</comment>
<evidence type="ECO:0000256" key="24">
    <source>
        <dbReference type="SAM" id="Phobius"/>
    </source>
</evidence>
<keyword evidence="12" id="KW-0652">Protein synthesis inhibitor</keyword>
<keyword evidence="22" id="KW-0175">Coiled coil</keyword>
<dbReference type="Pfam" id="PF00069">
    <property type="entry name" value="Pkinase"/>
    <property type="match status" value="2"/>
</dbReference>
<evidence type="ECO:0000256" key="13">
    <source>
        <dbReference type="ARBA" id="ARBA00037982"/>
    </source>
</evidence>
<dbReference type="CDD" id="cd13996">
    <property type="entry name" value="STKc_EIF2AK"/>
    <property type="match status" value="1"/>
</dbReference>
<dbReference type="SMART" id="SM00338">
    <property type="entry name" value="BRLZ"/>
    <property type="match status" value="1"/>
</dbReference>
<evidence type="ECO:0000259" key="26">
    <source>
        <dbReference type="PROSITE" id="PS50011"/>
    </source>
</evidence>
<evidence type="ECO:0000256" key="21">
    <source>
        <dbReference type="PROSITE-ProRule" id="PRU10141"/>
    </source>
</evidence>
<dbReference type="PROSITE" id="PS50002">
    <property type="entry name" value="SH3"/>
    <property type="match status" value="1"/>
</dbReference>
<comment type="subunit">
    <text evidence="17">Synthesized in an inactive form that binds to the N-terminal domain of CDC37. Has to be associated with a multiprotein complex containing Hsp90, CDC37 and PPP5C for maturation and activation by autophosphorylation. The phosphatase PPP5C modulates this activation. Homodimer; homodimerizes in presence of heme, forming a disulfide-linked inactive homodimer. Interacts with DELE1; binds both to full-length DELE1 and processed form of DELE1 (S-DELE1) in response to stress, leading to activate its protein kinase activity and trigger the integrated stress response (ISR).</text>
</comment>
<evidence type="ECO:0000256" key="9">
    <source>
        <dbReference type="ARBA" id="ARBA00022840"/>
    </source>
</evidence>
<evidence type="ECO:0000256" key="11">
    <source>
        <dbReference type="ARBA" id="ARBA00023157"/>
    </source>
</evidence>
<dbReference type="PROSITE" id="PS50011">
    <property type="entry name" value="PROTEIN_KINASE_DOM"/>
    <property type="match status" value="1"/>
</dbReference>